<feature type="domain" description="ABC-2 type transporter transmembrane" evidence="6">
    <location>
        <begin position="25"/>
        <end position="208"/>
    </location>
</feature>
<feature type="transmembrane region" description="Helical" evidence="5">
    <location>
        <begin position="51"/>
        <end position="71"/>
    </location>
</feature>
<reference evidence="7" key="2">
    <citation type="journal article" date="2014" name="ISME J.">
        <title>Microbial stratification in low pH oxic and suboxic macroscopic growths along an acid mine drainage.</title>
        <authorList>
            <person name="Mendez-Garcia C."/>
            <person name="Mesa V."/>
            <person name="Sprenger R.R."/>
            <person name="Richter M."/>
            <person name="Diez M.S."/>
            <person name="Solano J."/>
            <person name="Bargiela R."/>
            <person name="Golyshina O.V."/>
            <person name="Manteca A."/>
            <person name="Ramos J.L."/>
            <person name="Gallego J.R."/>
            <person name="Llorente I."/>
            <person name="Martins Dos Santos V.A."/>
            <person name="Jensen O.N."/>
            <person name="Pelaez A.I."/>
            <person name="Sanchez J."/>
            <person name="Ferrer M."/>
        </authorList>
    </citation>
    <scope>NUCLEOTIDE SEQUENCE</scope>
</reference>
<dbReference type="InterPro" id="IPR013525">
    <property type="entry name" value="ABC2_TM"/>
</dbReference>
<organism evidence="7">
    <name type="scientific">mine drainage metagenome</name>
    <dbReference type="NCBI Taxonomy" id="410659"/>
    <lineage>
        <taxon>unclassified sequences</taxon>
        <taxon>metagenomes</taxon>
        <taxon>ecological metagenomes</taxon>
    </lineage>
</organism>
<evidence type="ECO:0000259" key="6">
    <source>
        <dbReference type="Pfam" id="PF01061"/>
    </source>
</evidence>
<comment type="subcellular location">
    <subcellularLocation>
        <location evidence="1">Membrane</location>
        <topology evidence="1">Multi-pass membrane protein</topology>
    </subcellularLocation>
</comment>
<protein>
    <submittedName>
        <fullName evidence="7">ABC-2 type transporter</fullName>
    </submittedName>
</protein>
<feature type="transmembrane region" description="Helical" evidence="5">
    <location>
        <begin position="132"/>
        <end position="157"/>
    </location>
</feature>
<dbReference type="InterPro" id="IPR051784">
    <property type="entry name" value="Nod_factor_ABC_transporter"/>
</dbReference>
<dbReference type="PANTHER" id="PTHR43229:SF3">
    <property type="entry name" value="ABC-TYPE MULTIDRUG TRANSPORT SYSTEM, PERMEASE COMPONENT"/>
    <property type="match status" value="1"/>
</dbReference>
<dbReference type="GO" id="GO:0043190">
    <property type="term" value="C:ATP-binding cassette (ABC) transporter complex"/>
    <property type="evidence" value="ECO:0007669"/>
    <property type="project" value="InterPro"/>
</dbReference>
<dbReference type="PANTHER" id="PTHR43229">
    <property type="entry name" value="NODULATION PROTEIN J"/>
    <property type="match status" value="1"/>
</dbReference>
<proteinExistence type="predicted"/>
<accession>T1BCD3</accession>
<name>T1BCD3_9ZZZZ</name>
<feature type="transmembrane region" description="Helical" evidence="5">
    <location>
        <begin position="222"/>
        <end position="241"/>
    </location>
</feature>
<evidence type="ECO:0000256" key="4">
    <source>
        <dbReference type="ARBA" id="ARBA00023136"/>
    </source>
</evidence>
<feature type="transmembrane region" description="Helical" evidence="5">
    <location>
        <begin position="164"/>
        <end position="184"/>
    </location>
</feature>
<keyword evidence="4 5" id="KW-0472">Membrane</keyword>
<dbReference type="GO" id="GO:0140359">
    <property type="term" value="F:ABC-type transporter activity"/>
    <property type="evidence" value="ECO:0007669"/>
    <property type="project" value="InterPro"/>
</dbReference>
<sequence>MSFRQQLQAIGTLVQLNGLIPIRAQPLYLLNLLASPLSFLFFIGIASGGRLLGYGVAGGMILTMLSVGTGLQSDLTHYRHDLKFQDVIVSSPVTAPSYLIGMALSEFVYSLPGMAVFLGIWAYEGWWSWSNAVVLAGALILVWAFASTLGFTLATYFEDVRETFMFSPLISLGLSVLPPVYYPITSLPGWAQKVALFSPTTYAAQLVQGASGQVAPSFTSTVIDWAVLVGFTVALLLLATAKARWREP</sequence>
<evidence type="ECO:0000256" key="5">
    <source>
        <dbReference type="SAM" id="Phobius"/>
    </source>
</evidence>
<feature type="transmembrane region" description="Helical" evidence="5">
    <location>
        <begin position="27"/>
        <end position="45"/>
    </location>
</feature>
<dbReference type="AlphaFoldDB" id="T1BCD3"/>
<comment type="caution">
    <text evidence="7">The sequence shown here is derived from an EMBL/GenBank/DDBJ whole genome shotgun (WGS) entry which is preliminary data.</text>
</comment>
<dbReference type="InterPro" id="IPR000412">
    <property type="entry name" value="ABC_2_transport"/>
</dbReference>
<keyword evidence="2 5" id="KW-0812">Transmembrane</keyword>
<feature type="transmembrane region" description="Helical" evidence="5">
    <location>
        <begin position="107"/>
        <end position="126"/>
    </location>
</feature>
<reference evidence="7" key="1">
    <citation type="submission" date="2013-08" db="EMBL/GenBank/DDBJ databases">
        <authorList>
            <person name="Mendez C."/>
            <person name="Richter M."/>
            <person name="Ferrer M."/>
            <person name="Sanchez J."/>
        </authorList>
    </citation>
    <scope>NUCLEOTIDE SEQUENCE</scope>
</reference>
<keyword evidence="3 5" id="KW-1133">Transmembrane helix</keyword>
<dbReference type="EMBL" id="AUZX01009784">
    <property type="protein sequence ID" value="EQD50659.1"/>
    <property type="molecule type" value="Genomic_DNA"/>
</dbReference>
<gene>
    <name evidence="7" type="ORF">B1A_13377</name>
</gene>
<evidence type="ECO:0000256" key="2">
    <source>
        <dbReference type="ARBA" id="ARBA00022692"/>
    </source>
</evidence>
<dbReference type="PIRSF" id="PIRSF006648">
    <property type="entry name" value="DrrB"/>
    <property type="match status" value="1"/>
</dbReference>
<dbReference type="Pfam" id="PF01061">
    <property type="entry name" value="ABC2_membrane"/>
    <property type="match status" value="1"/>
</dbReference>
<evidence type="ECO:0000256" key="1">
    <source>
        <dbReference type="ARBA" id="ARBA00004141"/>
    </source>
</evidence>
<evidence type="ECO:0000256" key="3">
    <source>
        <dbReference type="ARBA" id="ARBA00022989"/>
    </source>
</evidence>
<evidence type="ECO:0000313" key="7">
    <source>
        <dbReference type="EMBL" id="EQD50659.1"/>
    </source>
</evidence>